<evidence type="ECO:0000313" key="1">
    <source>
        <dbReference type="EMBL" id="RNA27140.1"/>
    </source>
</evidence>
<keyword evidence="2" id="KW-1185">Reference proteome</keyword>
<organism evidence="1 2">
    <name type="scientific">Brachionus plicatilis</name>
    <name type="common">Marine rotifer</name>
    <name type="synonym">Brachionus muelleri</name>
    <dbReference type="NCBI Taxonomy" id="10195"/>
    <lineage>
        <taxon>Eukaryota</taxon>
        <taxon>Metazoa</taxon>
        <taxon>Spiralia</taxon>
        <taxon>Gnathifera</taxon>
        <taxon>Rotifera</taxon>
        <taxon>Eurotatoria</taxon>
        <taxon>Monogononta</taxon>
        <taxon>Pseudotrocha</taxon>
        <taxon>Ploima</taxon>
        <taxon>Brachionidae</taxon>
        <taxon>Brachionus</taxon>
    </lineage>
</organism>
<dbReference type="EMBL" id="REGN01002592">
    <property type="protein sequence ID" value="RNA27140.1"/>
    <property type="molecule type" value="Genomic_DNA"/>
</dbReference>
<accession>A0A3M7RUM7</accession>
<proteinExistence type="predicted"/>
<dbReference type="Proteomes" id="UP000276133">
    <property type="component" value="Unassembled WGS sequence"/>
</dbReference>
<evidence type="ECO:0000313" key="2">
    <source>
        <dbReference type="Proteomes" id="UP000276133"/>
    </source>
</evidence>
<gene>
    <name evidence="1" type="ORF">BpHYR1_027792</name>
</gene>
<dbReference type="AlphaFoldDB" id="A0A3M7RUM7"/>
<sequence>MACERFESSNLTASGFKLITELYLVNFFSSFLLDFVVGLAKSGNNFLRFAQSELLKIKSDKTSTQVTLYFFPNKLIINEENLKKQISTVLVI</sequence>
<reference evidence="1 2" key="1">
    <citation type="journal article" date="2018" name="Sci. Rep.">
        <title>Genomic signatures of local adaptation to the degree of environmental predictability in rotifers.</title>
        <authorList>
            <person name="Franch-Gras L."/>
            <person name="Hahn C."/>
            <person name="Garcia-Roger E.M."/>
            <person name="Carmona M.J."/>
            <person name="Serra M."/>
            <person name="Gomez A."/>
        </authorList>
    </citation>
    <scope>NUCLEOTIDE SEQUENCE [LARGE SCALE GENOMIC DNA]</scope>
    <source>
        <strain evidence="1">HYR1</strain>
    </source>
</reference>
<name>A0A3M7RUM7_BRAPC</name>
<protein>
    <submittedName>
        <fullName evidence="1">Uncharacterized protein</fullName>
    </submittedName>
</protein>
<comment type="caution">
    <text evidence="1">The sequence shown here is derived from an EMBL/GenBank/DDBJ whole genome shotgun (WGS) entry which is preliminary data.</text>
</comment>